<organism evidence="1 2">
    <name type="scientific">Pristionchus entomophagus</name>
    <dbReference type="NCBI Taxonomy" id="358040"/>
    <lineage>
        <taxon>Eukaryota</taxon>
        <taxon>Metazoa</taxon>
        <taxon>Ecdysozoa</taxon>
        <taxon>Nematoda</taxon>
        <taxon>Chromadorea</taxon>
        <taxon>Rhabditida</taxon>
        <taxon>Rhabditina</taxon>
        <taxon>Diplogasteromorpha</taxon>
        <taxon>Diplogasteroidea</taxon>
        <taxon>Neodiplogasteridae</taxon>
        <taxon>Pristionchus</taxon>
    </lineage>
</organism>
<accession>A0AAV5UL91</accession>
<dbReference type="Proteomes" id="UP001432027">
    <property type="component" value="Unassembled WGS sequence"/>
</dbReference>
<feature type="non-terminal residue" evidence="1">
    <location>
        <position position="130"/>
    </location>
</feature>
<name>A0AAV5UL91_9BILA</name>
<feature type="non-terminal residue" evidence="1">
    <location>
        <position position="1"/>
    </location>
</feature>
<reference evidence="1" key="1">
    <citation type="submission" date="2023-10" db="EMBL/GenBank/DDBJ databases">
        <title>Genome assembly of Pristionchus species.</title>
        <authorList>
            <person name="Yoshida K."/>
            <person name="Sommer R.J."/>
        </authorList>
    </citation>
    <scope>NUCLEOTIDE SEQUENCE</scope>
    <source>
        <strain evidence="1">RS0144</strain>
    </source>
</reference>
<evidence type="ECO:0000313" key="1">
    <source>
        <dbReference type="EMBL" id="GMT06970.1"/>
    </source>
</evidence>
<comment type="caution">
    <text evidence="1">The sequence shown here is derived from an EMBL/GenBank/DDBJ whole genome shotgun (WGS) entry which is preliminary data.</text>
</comment>
<keyword evidence="2" id="KW-1185">Reference proteome</keyword>
<protein>
    <submittedName>
        <fullName evidence="1">Uncharacterized protein</fullName>
    </submittedName>
</protein>
<gene>
    <name evidence="1" type="ORF">PENTCL1PPCAC_29144</name>
</gene>
<sequence length="130" mass="15391">PMTMPMCNNNGGESSTFILSCTDRERNFMYELDLSTMAWKHHAIVDEMAAVMLREEVTLIDTREHVHILTHRSYLTNHLIMDKQWKLVSTPFRDADAFCRCYRYFDSQHQLYKLGHEGKCNVTPYSLHRF</sequence>
<evidence type="ECO:0000313" key="2">
    <source>
        <dbReference type="Proteomes" id="UP001432027"/>
    </source>
</evidence>
<dbReference type="AlphaFoldDB" id="A0AAV5UL91"/>
<proteinExistence type="predicted"/>
<dbReference type="EMBL" id="BTSX01000006">
    <property type="protein sequence ID" value="GMT06970.1"/>
    <property type="molecule type" value="Genomic_DNA"/>
</dbReference>